<evidence type="ECO:0000259" key="6">
    <source>
        <dbReference type="PROSITE" id="PS50850"/>
    </source>
</evidence>
<keyword evidence="8" id="KW-1185">Reference proteome</keyword>
<dbReference type="InterPro" id="IPR036259">
    <property type="entry name" value="MFS_trans_sf"/>
</dbReference>
<keyword evidence="3 5" id="KW-1133">Transmembrane helix</keyword>
<dbReference type="PANTHER" id="PTHR23514:SF13">
    <property type="entry name" value="INNER MEMBRANE PROTEIN YBJJ"/>
    <property type="match status" value="1"/>
</dbReference>
<evidence type="ECO:0000313" key="7">
    <source>
        <dbReference type="EMBL" id="GAA4453657.1"/>
    </source>
</evidence>
<reference evidence="8" key="1">
    <citation type="journal article" date="2019" name="Int. J. Syst. Evol. Microbiol.">
        <title>The Global Catalogue of Microorganisms (GCM) 10K type strain sequencing project: providing services to taxonomists for standard genome sequencing and annotation.</title>
        <authorList>
            <consortium name="The Broad Institute Genomics Platform"/>
            <consortium name="The Broad Institute Genome Sequencing Center for Infectious Disease"/>
            <person name="Wu L."/>
            <person name="Ma J."/>
        </authorList>
    </citation>
    <scope>NUCLEOTIDE SEQUENCE [LARGE SCALE GENOMIC DNA]</scope>
    <source>
        <strain evidence="8">JCM 17927</strain>
    </source>
</reference>
<evidence type="ECO:0000256" key="3">
    <source>
        <dbReference type="ARBA" id="ARBA00022989"/>
    </source>
</evidence>
<dbReference type="Gene3D" id="1.20.1250.20">
    <property type="entry name" value="MFS general substrate transporter like domains"/>
    <property type="match status" value="2"/>
</dbReference>
<sequence length="342" mass="36439">MLGLNEAQLGTVLFAMPLGLILTLPVTGMLIGRYNSRAVLLAGALAVSGILSVMGWVNQTWQLAFMLFCFGAARNMLSISVNAQSVSLQAMYDRSIISSFHGIWSVSGFAGAGLGALMVALNIAPSYHFLGVSLLLMAVAILLFPYTLPEPPTRGAVRSGFVLPDKTLVKFGMMSFAAMACEGTLYDWGAVYFQKAVQAPKAYITMGLIVYMIAMTVGRFSGDWLVNQFSQRVILRASGLLMTAGLLLAAAWPSLLPASIGFIMVGFGGSCVIPLVMRMATTQDTGAATGSVITAVSTVSYFGFLIVPPIIGFLAEALNLRWSFALMSLFGVVIIWLVGRVK</sequence>
<evidence type="ECO:0000256" key="2">
    <source>
        <dbReference type="ARBA" id="ARBA00022692"/>
    </source>
</evidence>
<dbReference type="PANTHER" id="PTHR23514">
    <property type="entry name" value="BYPASS OF STOP CODON PROTEIN 6"/>
    <property type="match status" value="1"/>
</dbReference>
<name>A0ABP8MP02_9BACT</name>
<dbReference type="SUPFAM" id="SSF103473">
    <property type="entry name" value="MFS general substrate transporter"/>
    <property type="match status" value="1"/>
</dbReference>
<evidence type="ECO:0000313" key="8">
    <source>
        <dbReference type="Proteomes" id="UP001501175"/>
    </source>
</evidence>
<feature type="domain" description="Major facilitator superfamily (MFS) profile" evidence="6">
    <location>
        <begin position="133"/>
        <end position="342"/>
    </location>
</feature>
<feature type="transmembrane region" description="Helical" evidence="5">
    <location>
        <begin position="127"/>
        <end position="148"/>
    </location>
</feature>
<dbReference type="InterPro" id="IPR020846">
    <property type="entry name" value="MFS_dom"/>
</dbReference>
<feature type="transmembrane region" description="Helical" evidence="5">
    <location>
        <begin position="102"/>
        <end position="121"/>
    </location>
</feature>
<dbReference type="Pfam" id="PF07690">
    <property type="entry name" value="MFS_1"/>
    <property type="match status" value="1"/>
</dbReference>
<dbReference type="InterPro" id="IPR051788">
    <property type="entry name" value="MFS_Transporter"/>
</dbReference>
<feature type="transmembrane region" description="Helical" evidence="5">
    <location>
        <begin position="38"/>
        <end position="57"/>
    </location>
</feature>
<comment type="caution">
    <text evidence="7">The sequence shown here is derived from an EMBL/GenBank/DDBJ whole genome shotgun (WGS) entry which is preliminary data.</text>
</comment>
<accession>A0ABP8MP02</accession>
<feature type="transmembrane region" description="Helical" evidence="5">
    <location>
        <begin position="12"/>
        <end position="31"/>
    </location>
</feature>
<feature type="transmembrane region" description="Helical" evidence="5">
    <location>
        <begin position="202"/>
        <end position="221"/>
    </location>
</feature>
<feature type="transmembrane region" description="Helical" evidence="5">
    <location>
        <begin position="320"/>
        <end position="339"/>
    </location>
</feature>
<dbReference type="EMBL" id="BAABHD010000022">
    <property type="protein sequence ID" value="GAA4453657.1"/>
    <property type="molecule type" value="Genomic_DNA"/>
</dbReference>
<proteinExistence type="predicted"/>
<feature type="transmembrane region" description="Helical" evidence="5">
    <location>
        <begin position="292"/>
        <end position="314"/>
    </location>
</feature>
<evidence type="ECO:0000256" key="1">
    <source>
        <dbReference type="ARBA" id="ARBA00004141"/>
    </source>
</evidence>
<dbReference type="Proteomes" id="UP001501175">
    <property type="component" value="Unassembled WGS sequence"/>
</dbReference>
<dbReference type="CDD" id="cd17393">
    <property type="entry name" value="MFS_MosC_like"/>
    <property type="match status" value="1"/>
</dbReference>
<organism evidence="7 8">
    <name type="scientific">Nibrella saemangeumensis</name>
    <dbReference type="NCBI Taxonomy" id="1084526"/>
    <lineage>
        <taxon>Bacteria</taxon>
        <taxon>Pseudomonadati</taxon>
        <taxon>Bacteroidota</taxon>
        <taxon>Cytophagia</taxon>
        <taxon>Cytophagales</taxon>
        <taxon>Spirosomataceae</taxon>
        <taxon>Nibrella</taxon>
    </lineage>
</organism>
<gene>
    <name evidence="7" type="ORF">GCM10023189_19060</name>
</gene>
<feature type="transmembrane region" description="Helical" evidence="5">
    <location>
        <begin position="233"/>
        <end position="252"/>
    </location>
</feature>
<keyword evidence="2 5" id="KW-0812">Transmembrane</keyword>
<evidence type="ECO:0000256" key="5">
    <source>
        <dbReference type="SAM" id="Phobius"/>
    </source>
</evidence>
<keyword evidence="4 5" id="KW-0472">Membrane</keyword>
<feature type="transmembrane region" description="Helical" evidence="5">
    <location>
        <begin position="258"/>
        <end position="280"/>
    </location>
</feature>
<dbReference type="PROSITE" id="PS50850">
    <property type="entry name" value="MFS"/>
    <property type="match status" value="1"/>
</dbReference>
<evidence type="ECO:0000256" key="4">
    <source>
        <dbReference type="ARBA" id="ARBA00023136"/>
    </source>
</evidence>
<protein>
    <submittedName>
        <fullName evidence="7">MFS transporter</fullName>
    </submittedName>
</protein>
<comment type="subcellular location">
    <subcellularLocation>
        <location evidence="1">Membrane</location>
        <topology evidence="1">Multi-pass membrane protein</topology>
    </subcellularLocation>
</comment>
<dbReference type="InterPro" id="IPR011701">
    <property type="entry name" value="MFS"/>
</dbReference>